<dbReference type="Proteomes" id="UP001173578">
    <property type="component" value="Unassembled WGS sequence"/>
</dbReference>
<dbReference type="AlphaFoldDB" id="A0AAW7DF45"/>
<evidence type="ECO:0000313" key="1">
    <source>
        <dbReference type="EMBL" id="MDM1550624.1"/>
    </source>
</evidence>
<sequence>MKEILISSRLKQKIANELNTSRQNVHAALRYFNNSDVAIAVRKRAKELLIEEANKIEIEQP</sequence>
<organism evidence="1 2">
    <name type="scientific">Empedobacter falsenii</name>
    <dbReference type="NCBI Taxonomy" id="343874"/>
    <lineage>
        <taxon>Bacteria</taxon>
        <taxon>Pseudomonadati</taxon>
        <taxon>Bacteroidota</taxon>
        <taxon>Flavobacteriia</taxon>
        <taxon>Flavobacteriales</taxon>
        <taxon>Weeksellaceae</taxon>
        <taxon>Empedobacter</taxon>
    </lineage>
</organism>
<evidence type="ECO:0000313" key="2">
    <source>
        <dbReference type="Proteomes" id="UP001173578"/>
    </source>
</evidence>
<name>A0AAW7DF45_9FLAO</name>
<proteinExistence type="predicted"/>
<reference evidence="1" key="2">
    <citation type="journal article" date="2022" name="Sci. Total Environ.">
        <title>Prevalence, transmission, and molecular epidemiology of tet(X)-positive bacteria among humans, animals, and environmental niches in China: An epidemiological, and genomic-based study.</title>
        <authorList>
            <person name="Dong N."/>
            <person name="Zeng Y."/>
            <person name="Cai C."/>
            <person name="Sun C."/>
            <person name="Lu J."/>
            <person name="Liu C."/>
            <person name="Zhou H."/>
            <person name="Sun Q."/>
            <person name="Shu L."/>
            <person name="Wang H."/>
            <person name="Wang Y."/>
            <person name="Wang S."/>
            <person name="Wu C."/>
            <person name="Chan E.W."/>
            <person name="Chen G."/>
            <person name="Shen Z."/>
            <person name="Chen S."/>
            <person name="Zhang R."/>
        </authorList>
    </citation>
    <scope>NUCLEOTIDE SEQUENCE</scope>
    <source>
        <strain evidence="1">210</strain>
    </source>
</reference>
<gene>
    <name evidence="1" type="ORF">HX095_05295</name>
</gene>
<dbReference type="EMBL" id="JACALR010000002">
    <property type="protein sequence ID" value="MDM1550624.1"/>
    <property type="molecule type" value="Genomic_DNA"/>
</dbReference>
<comment type="caution">
    <text evidence="1">The sequence shown here is derived from an EMBL/GenBank/DDBJ whole genome shotgun (WGS) entry which is preliminary data.</text>
</comment>
<accession>A0AAW7DF45</accession>
<dbReference type="RefSeq" id="WP_286485310.1">
    <property type="nucleotide sequence ID" value="NZ_JACALR010000002.1"/>
</dbReference>
<reference evidence="1" key="1">
    <citation type="submission" date="2020-06" db="EMBL/GenBank/DDBJ databases">
        <authorList>
            <person name="Dong N."/>
        </authorList>
    </citation>
    <scope>NUCLEOTIDE SEQUENCE</scope>
    <source>
        <strain evidence="1">210</strain>
    </source>
</reference>
<protein>
    <submittedName>
        <fullName evidence="1">Uncharacterized protein</fullName>
    </submittedName>
</protein>